<proteinExistence type="predicted"/>
<feature type="compositionally biased region" description="Low complexity" evidence="1">
    <location>
        <begin position="30"/>
        <end position="45"/>
    </location>
</feature>
<evidence type="ECO:0000313" key="3">
    <source>
        <dbReference type="Proteomes" id="UP000536179"/>
    </source>
</evidence>
<name>A0A7W5H6S6_9BACT</name>
<sequence>MLPTSSFPKSNEPERKLTGIEMAAMSGNDANQTAANRAAANRATM</sequence>
<organism evidence="2 3">
    <name type="scientific">Aporhodopirellula rubra</name>
    <dbReference type="NCBI Taxonomy" id="980271"/>
    <lineage>
        <taxon>Bacteria</taxon>
        <taxon>Pseudomonadati</taxon>
        <taxon>Planctomycetota</taxon>
        <taxon>Planctomycetia</taxon>
        <taxon>Pirellulales</taxon>
        <taxon>Pirellulaceae</taxon>
        <taxon>Aporhodopirellula</taxon>
    </lineage>
</organism>
<comment type="caution">
    <text evidence="2">The sequence shown here is derived from an EMBL/GenBank/DDBJ whole genome shotgun (WGS) entry which is preliminary data.</text>
</comment>
<protein>
    <submittedName>
        <fullName evidence="2">Uncharacterized protein</fullName>
    </submittedName>
</protein>
<dbReference type="EMBL" id="JACHXU010000011">
    <property type="protein sequence ID" value="MBB3207623.1"/>
    <property type="molecule type" value="Genomic_DNA"/>
</dbReference>
<gene>
    <name evidence="2" type="ORF">FHS27_003448</name>
</gene>
<accession>A0A7W5H6S6</accession>
<keyword evidence="3" id="KW-1185">Reference proteome</keyword>
<dbReference type="Proteomes" id="UP000536179">
    <property type="component" value="Unassembled WGS sequence"/>
</dbReference>
<feature type="region of interest" description="Disordered" evidence="1">
    <location>
        <begin position="25"/>
        <end position="45"/>
    </location>
</feature>
<evidence type="ECO:0000256" key="1">
    <source>
        <dbReference type="SAM" id="MobiDB-lite"/>
    </source>
</evidence>
<dbReference type="AlphaFoldDB" id="A0A7W5H6S6"/>
<evidence type="ECO:0000313" key="2">
    <source>
        <dbReference type="EMBL" id="MBB3207623.1"/>
    </source>
</evidence>
<reference evidence="2 3" key="1">
    <citation type="submission" date="2020-08" db="EMBL/GenBank/DDBJ databases">
        <title>Genomic Encyclopedia of Type Strains, Phase III (KMG-III): the genomes of soil and plant-associated and newly described type strains.</title>
        <authorList>
            <person name="Whitman W."/>
        </authorList>
    </citation>
    <scope>NUCLEOTIDE SEQUENCE [LARGE SCALE GENOMIC DNA]</scope>
    <source>
        <strain evidence="2 3">CECT 8075</strain>
    </source>
</reference>